<accession>A0A9N7RA12</accession>
<evidence type="ECO:0000256" key="1">
    <source>
        <dbReference type="SAM" id="MobiDB-lite"/>
    </source>
</evidence>
<organism evidence="3 4">
    <name type="scientific">Striga hermonthica</name>
    <name type="common">Purple witchweed</name>
    <name type="synonym">Buchnera hermonthica</name>
    <dbReference type="NCBI Taxonomy" id="68872"/>
    <lineage>
        <taxon>Eukaryota</taxon>
        <taxon>Viridiplantae</taxon>
        <taxon>Streptophyta</taxon>
        <taxon>Embryophyta</taxon>
        <taxon>Tracheophyta</taxon>
        <taxon>Spermatophyta</taxon>
        <taxon>Magnoliopsida</taxon>
        <taxon>eudicotyledons</taxon>
        <taxon>Gunneridae</taxon>
        <taxon>Pentapetalae</taxon>
        <taxon>asterids</taxon>
        <taxon>lamiids</taxon>
        <taxon>Lamiales</taxon>
        <taxon>Orobanchaceae</taxon>
        <taxon>Buchnereae</taxon>
        <taxon>Striga</taxon>
    </lineage>
</organism>
<dbReference type="InterPro" id="IPR000313">
    <property type="entry name" value="PWWP_dom"/>
</dbReference>
<name>A0A9N7RA12_STRHE</name>
<dbReference type="Proteomes" id="UP001153555">
    <property type="component" value="Unassembled WGS sequence"/>
</dbReference>
<keyword evidence="4" id="KW-1185">Reference proteome</keyword>
<dbReference type="CDD" id="cd05162">
    <property type="entry name" value="PWWP"/>
    <property type="match status" value="1"/>
</dbReference>
<proteinExistence type="predicted"/>
<evidence type="ECO:0000313" key="3">
    <source>
        <dbReference type="EMBL" id="CAA0822397.1"/>
    </source>
</evidence>
<feature type="compositionally biased region" description="Basic and acidic residues" evidence="1">
    <location>
        <begin position="234"/>
        <end position="245"/>
    </location>
</feature>
<feature type="region of interest" description="Disordered" evidence="1">
    <location>
        <begin position="223"/>
        <end position="269"/>
    </location>
</feature>
<dbReference type="PROSITE" id="PS50812">
    <property type="entry name" value="PWWP"/>
    <property type="match status" value="1"/>
</dbReference>
<dbReference type="Pfam" id="PF00855">
    <property type="entry name" value="PWWP"/>
    <property type="match status" value="1"/>
</dbReference>
<sequence>MASSGEGPNKGINGSVGELIWVRQRNGLWWPGKILDPDVLPEGSVPSLRSGTPVKLLGKEGSSVGWYNLGKSKRVKAFHYEDHDKCIKKLKSFKYAKKDEDILHMLELELEGARLDKNHADHASPSASYPSEESENSDENLSSLGDDSGSGSKDESRGMNDLEENVSRRTRGLRDLGMKAPLLRKRKMSKIVNNQDILRKKNKRRTLSKALCSTGMLYVHDNKKMTSSNGDSLLETKESNEKNSDSNEFSCDDALKSKRKGSGISSKTRETRSSSLFDVPFVTEEKGSAGMIYDMHSCKQFYYVPVHSFKTRLL</sequence>
<protein>
    <submittedName>
        <fullName evidence="3">Tudor/PWWP/MBT superfamily protein</fullName>
    </submittedName>
</protein>
<evidence type="ECO:0000313" key="4">
    <source>
        <dbReference type="Proteomes" id="UP001153555"/>
    </source>
</evidence>
<dbReference type="SUPFAM" id="SSF63748">
    <property type="entry name" value="Tudor/PWWP/MBT"/>
    <property type="match status" value="1"/>
</dbReference>
<dbReference type="PANTHER" id="PTHR33697:SF1">
    <property type="entry name" value="TUDOR_PWWP_MBT SUPERFAMILY PROTEIN"/>
    <property type="match status" value="1"/>
</dbReference>
<dbReference type="InterPro" id="IPR044679">
    <property type="entry name" value="PWWP2-like"/>
</dbReference>
<gene>
    <name evidence="3" type="ORF">SHERM_19871</name>
</gene>
<feature type="region of interest" description="Disordered" evidence="1">
    <location>
        <begin position="119"/>
        <end position="187"/>
    </location>
</feature>
<evidence type="ECO:0000259" key="2">
    <source>
        <dbReference type="PROSITE" id="PS50812"/>
    </source>
</evidence>
<dbReference type="Gene3D" id="2.30.30.140">
    <property type="match status" value="1"/>
</dbReference>
<reference evidence="3" key="1">
    <citation type="submission" date="2019-12" db="EMBL/GenBank/DDBJ databases">
        <authorList>
            <person name="Scholes J."/>
        </authorList>
    </citation>
    <scope>NUCLEOTIDE SEQUENCE</scope>
</reference>
<feature type="compositionally biased region" description="Low complexity" evidence="1">
    <location>
        <begin position="139"/>
        <end position="151"/>
    </location>
</feature>
<dbReference type="OrthoDB" id="914145at2759"/>
<dbReference type="AlphaFoldDB" id="A0A9N7RA12"/>
<dbReference type="EMBL" id="CACSLK010023397">
    <property type="protein sequence ID" value="CAA0822397.1"/>
    <property type="molecule type" value="Genomic_DNA"/>
</dbReference>
<feature type="domain" description="PWWP" evidence="2">
    <location>
        <begin position="16"/>
        <end position="71"/>
    </location>
</feature>
<dbReference type="PANTHER" id="PTHR33697">
    <property type="entry name" value="T17B22.17 PROTEIN-RELATED"/>
    <property type="match status" value="1"/>
</dbReference>
<comment type="caution">
    <text evidence="3">The sequence shown here is derived from an EMBL/GenBank/DDBJ whole genome shotgun (WGS) entry which is preliminary data.</text>
</comment>